<evidence type="ECO:0000256" key="2">
    <source>
        <dbReference type="SAM" id="MobiDB-lite"/>
    </source>
</evidence>
<keyword evidence="3" id="KW-0812">Transmembrane</keyword>
<evidence type="ECO:0000313" key="5">
    <source>
        <dbReference type="Proteomes" id="UP000269438"/>
    </source>
</evidence>
<dbReference type="AlphaFoldDB" id="A0A3L7AXY6"/>
<dbReference type="Proteomes" id="UP000269438">
    <property type="component" value="Unassembled WGS sequence"/>
</dbReference>
<dbReference type="EMBL" id="RCUY01000001">
    <property type="protein sequence ID" value="RLP84795.1"/>
    <property type="molecule type" value="Genomic_DNA"/>
</dbReference>
<keyword evidence="5" id="KW-1185">Reference proteome</keyword>
<evidence type="ECO:0000256" key="1">
    <source>
        <dbReference type="SAM" id="Coils"/>
    </source>
</evidence>
<organism evidence="4 5">
    <name type="scientific">Mycetocola lacteus</name>
    <dbReference type="NCBI Taxonomy" id="76637"/>
    <lineage>
        <taxon>Bacteria</taxon>
        <taxon>Bacillati</taxon>
        <taxon>Actinomycetota</taxon>
        <taxon>Actinomycetes</taxon>
        <taxon>Micrococcales</taxon>
        <taxon>Microbacteriaceae</taxon>
        <taxon>Mycetocola</taxon>
    </lineage>
</organism>
<name>A0A3L7AXY6_9MICO</name>
<keyword evidence="1" id="KW-0175">Coiled coil</keyword>
<keyword evidence="3" id="KW-1133">Transmembrane helix</keyword>
<feature type="region of interest" description="Disordered" evidence="2">
    <location>
        <begin position="273"/>
        <end position="297"/>
    </location>
</feature>
<accession>A0A3L7AXY6</accession>
<reference evidence="4 5" key="1">
    <citation type="submission" date="2018-10" db="EMBL/GenBank/DDBJ databases">
        <authorList>
            <person name="Li J."/>
        </authorList>
    </citation>
    <scope>NUCLEOTIDE SEQUENCE [LARGE SCALE GENOMIC DNA]</scope>
    <source>
        <strain evidence="4 5">JCM 11654</strain>
    </source>
</reference>
<feature type="transmembrane region" description="Helical" evidence="3">
    <location>
        <begin position="138"/>
        <end position="159"/>
    </location>
</feature>
<comment type="caution">
    <text evidence="4">The sequence shown here is derived from an EMBL/GenBank/DDBJ whole genome shotgun (WGS) entry which is preliminary data.</text>
</comment>
<evidence type="ECO:0000256" key="3">
    <source>
        <dbReference type="SAM" id="Phobius"/>
    </source>
</evidence>
<evidence type="ECO:0008006" key="6">
    <source>
        <dbReference type="Google" id="ProtNLM"/>
    </source>
</evidence>
<proteinExistence type="predicted"/>
<protein>
    <recommendedName>
        <fullName evidence="6">Large exoprotein</fullName>
    </recommendedName>
</protein>
<keyword evidence="3" id="KW-0472">Membrane</keyword>
<feature type="coiled-coil region" evidence="1">
    <location>
        <begin position="53"/>
        <end position="92"/>
    </location>
</feature>
<evidence type="ECO:0000313" key="4">
    <source>
        <dbReference type="EMBL" id="RLP84795.1"/>
    </source>
</evidence>
<gene>
    <name evidence="4" type="ORF">D9V34_02015</name>
</gene>
<sequence>MVFAAAAVLWLIYLVPTWRRRNEYLATERNAVRLQQTMRVLAETTEMPGQVHLEISSREVAEKQKVLRKVQAEIRERAKQEALEEAAQLRAELTARPPLTALRAKARKRSRLMATVTLLIGAIGIVSGSVILAGGGQAVLLIVGALMALAGVSLLVALARPVKLVAVPEAVLDQTATVVPAESQPMQDLADPLPVAVPQAEPLRPGAWVPPVLPAPMYASEGSVAAASMARQDAQDALRRAALAQVLAERAAELAPEAPVSITPAAVAERAGAAASASADQEPTEATPQAEDRPVSRFARMGVVDEYAHGEDLSVDLLARRRNAG</sequence>
<feature type="transmembrane region" description="Helical" evidence="3">
    <location>
        <begin position="112"/>
        <end position="132"/>
    </location>
</feature>